<feature type="compositionally biased region" description="Low complexity" evidence="2">
    <location>
        <begin position="411"/>
        <end position="423"/>
    </location>
</feature>
<feature type="compositionally biased region" description="Polar residues" evidence="2">
    <location>
        <begin position="436"/>
        <end position="445"/>
    </location>
</feature>
<evidence type="ECO:0000313" key="3">
    <source>
        <dbReference type="EMBL" id="EAR83678.2"/>
    </source>
</evidence>
<name>Q22EH4_TETTS</name>
<evidence type="ECO:0000256" key="2">
    <source>
        <dbReference type="SAM" id="MobiDB-lite"/>
    </source>
</evidence>
<feature type="coiled-coil region" evidence="1">
    <location>
        <begin position="272"/>
        <end position="299"/>
    </location>
</feature>
<keyword evidence="1" id="KW-0175">Coiled coil</keyword>
<reference evidence="4" key="1">
    <citation type="journal article" date="2006" name="PLoS Biol.">
        <title>Macronuclear genome sequence of the ciliate Tetrahymena thermophila, a model eukaryote.</title>
        <authorList>
            <person name="Eisen J.A."/>
            <person name="Coyne R.S."/>
            <person name="Wu M."/>
            <person name="Wu D."/>
            <person name="Thiagarajan M."/>
            <person name="Wortman J.R."/>
            <person name="Badger J.H."/>
            <person name="Ren Q."/>
            <person name="Amedeo P."/>
            <person name="Jones K.M."/>
            <person name="Tallon L.J."/>
            <person name="Delcher A.L."/>
            <person name="Salzberg S.L."/>
            <person name="Silva J.C."/>
            <person name="Haas B.J."/>
            <person name="Majoros W.H."/>
            <person name="Farzad M."/>
            <person name="Carlton J.M."/>
            <person name="Smith R.K. Jr."/>
            <person name="Garg J."/>
            <person name="Pearlman R.E."/>
            <person name="Karrer K.M."/>
            <person name="Sun L."/>
            <person name="Manning G."/>
            <person name="Elde N.C."/>
            <person name="Turkewitz A.P."/>
            <person name="Asai D.J."/>
            <person name="Wilkes D.E."/>
            <person name="Wang Y."/>
            <person name="Cai H."/>
            <person name="Collins K."/>
            <person name="Stewart B.A."/>
            <person name="Lee S.R."/>
            <person name="Wilamowska K."/>
            <person name="Weinberg Z."/>
            <person name="Ruzzo W.L."/>
            <person name="Wloga D."/>
            <person name="Gaertig J."/>
            <person name="Frankel J."/>
            <person name="Tsao C.-C."/>
            <person name="Gorovsky M.A."/>
            <person name="Keeling P.J."/>
            <person name="Waller R.F."/>
            <person name="Patron N.J."/>
            <person name="Cherry J.M."/>
            <person name="Stover N.A."/>
            <person name="Krieger C.J."/>
            <person name="del Toro C."/>
            <person name="Ryder H.F."/>
            <person name="Williamson S.C."/>
            <person name="Barbeau R.A."/>
            <person name="Hamilton E.P."/>
            <person name="Orias E."/>
        </authorList>
    </citation>
    <scope>NUCLEOTIDE SEQUENCE [LARGE SCALE GENOMIC DNA]</scope>
    <source>
        <strain evidence="4">SB210</strain>
    </source>
</reference>
<protein>
    <submittedName>
        <fullName evidence="3">Uncharacterized protein</fullName>
    </submittedName>
</protein>
<feature type="compositionally biased region" description="Acidic residues" evidence="2">
    <location>
        <begin position="677"/>
        <end position="686"/>
    </location>
</feature>
<feature type="region of interest" description="Disordered" evidence="2">
    <location>
        <begin position="378"/>
        <end position="452"/>
    </location>
</feature>
<dbReference type="HOGENOM" id="CLU_423072_0_0_1"/>
<evidence type="ECO:0000313" key="4">
    <source>
        <dbReference type="Proteomes" id="UP000009168"/>
    </source>
</evidence>
<accession>Q22EH4</accession>
<feature type="compositionally biased region" description="Polar residues" evidence="2">
    <location>
        <begin position="689"/>
        <end position="698"/>
    </location>
</feature>
<dbReference type="Proteomes" id="UP000009168">
    <property type="component" value="Unassembled WGS sequence"/>
</dbReference>
<gene>
    <name evidence="3" type="ORF">TTHERM_00826950</name>
</gene>
<keyword evidence="4" id="KW-1185">Reference proteome</keyword>
<dbReference type="InParanoid" id="Q22EH4"/>
<feature type="compositionally biased region" description="Acidic residues" evidence="2">
    <location>
        <begin position="397"/>
        <end position="407"/>
    </location>
</feature>
<dbReference type="AlphaFoldDB" id="Q22EH4"/>
<feature type="compositionally biased region" description="Acidic residues" evidence="2">
    <location>
        <begin position="717"/>
        <end position="732"/>
    </location>
</feature>
<proteinExistence type="predicted"/>
<sequence length="740" mass="87422">MNLLIKQQMKEDRQIAQDLLLIIQQISINTVKLNFLFVNKRERRINQKKNKIKRKYIQYILQDQYKKVYILKRTTSGFSKIQISIANQFYKMSSDSQNKKINTLFIGLGVHPYDKLLSVIDNPLTYETLIKHKFDRIIFQCPHKDYFKPLFHKPYENQIKVEIYGSEFPSDLYLYKSDVAITSCDVGVLLESHLVKINLIVVIEDTNSISYEIFTNLKEKPNVLGIKGAEIITSELLDQYLTIKRDIQEVLKGGHKIPGEEYKPKRSDEKFQRQLMLLKQSLNEQNERYKNQERHFATEHEIFKNNFQLHLEYLTFAFDSKKLNLNLVRHPQFQHLEPLLKKSDIFAFQREIFNDIKIEDEGLDFVDDDDSINNQCNGHVNGIQKKQKSRPFRSDGEGNENGEEDNDDAKSNNSFDSFNSNQVDNKRKAQRKKSGSNKNEANEYTQPKADENEEDYFSRIKKNYNPYFYLENQNLFDEEDLEEELKESEGSGNQTSENDAIKKNVNKLSKTIKKQKQSYLQKVSKNKKLFNLDYSQIDPQVILRSQDPQRAQEVHIKKIERTNNELDELMSSIEKKEVVQMIKDEYETKIIKGSYRICNCPYCKRLMVPFLVRKDFEDCHQEINDMVLQKHKVYFEKVKQRYQINDINIEQINNIFFREYKTNYISVKIFPEKQDQQEDSSSEDNNDSPIKSRTNISVRSRKGIKNSSNNLRKIEAEEANDIDEEDGEEDYEMNGQMIVE</sequence>
<feature type="region of interest" description="Disordered" evidence="2">
    <location>
        <begin position="673"/>
        <end position="740"/>
    </location>
</feature>
<organism evidence="3 4">
    <name type="scientific">Tetrahymena thermophila (strain SB210)</name>
    <dbReference type="NCBI Taxonomy" id="312017"/>
    <lineage>
        <taxon>Eukaryota</taxon>
        <taxon>Sar</taxon>
        <taxon>Alveolata</taxon>
        <taxon>Ciliophora</taxon>
        <taxon>Intramacronucleata</taxon>
        <taxon>Oligohymenophorea</taxon>
        <taxon>Hymenostomatida</taxon>
        <taxon>Tetrahymenina</taxon>
        <taxon>Tetrahymenidae</taxon>
        <taxon>Tetrahymena</taxon>
    </lineage>
</organism>
<dbReference type="GeneID" id="7843481"/>
<dbReference type="RefSeq" id="XP_001031341.2">
    <property type="nucleotide sequence ID" value="XM_001031341.3"/>
</dbReference>
<dbReference type="EMBL" id="GG662692">
    <property type="protein sequence ID" value="EAR83678.2"/>
    <property type="molecule type" value="Genomic_DNA"/>
</dbReference>
<feature type="region of interest" description="Disordered" evidence="2">
    <location>
        <begin position="480"/>
        <end position="502"/>
    </location>
</feature>
<dbReference type="KEGG" id="tet:TTHERM_00826950"/>
<evidence type="ECO:0000256" key="1">
    <source>
        <dbReference type="SAM" id="Coils"/>
    </source>
</evidence>